<accession>A0A0E9PG38</accession>
<sequence>MINPWNVNTGQLHFMACIIAISAIMWSSEHNYSIDIKRLNWK</sequence>
<evidence type="ECO:0000256" key="1">
    <source>
        <dbReference type="SAM" id="Phobius"/>
    </source>
</evidence>
<reference evidence="2" key="1">
    <citation type="submission" date="2014-11" db="EMBL/GenBank/DDBJ databases">
        <authorList>
            <person name="Amaro Gonzalez C."/>
        </authorList>
    </citation>
    <scope>NUCLEOTIDE SEQUENCE</scope>
</reference>
<organism evidence="2">
    <name type="scientific">Anguilla anguilla</name>
    <name type="common">European freshwater eel</name>
    <name type="synonym">Muraena anguilla</name>
    <dbReference type="NCBI Taxonomy" id="7936"/>
    <lineage>
        <taxon>Eukaryota</taxon>
        <taxon>Metazoa</taxon>
        <taxon>Chordata</taxon>
        <taxon>Craniata</taxon>
        <taxon>Vertebrata</taxon>
        <taxon>Euteleostomi</taxon>
        <taxon>Actinopterygii</taxon>
        <taxon>Neopterygii</taxon>
        <taxon>Teleostei</taxon>
        <taxon>Anguilliformes</taxon>
        <taxon>Anguillidae</taxon>
        <taxon>Anguilla</taxon>
    </lineage>
</organism>
<name>A0A0E9PG38_ANGAN</name>
<keyword evidence="1" id="KW-0472">Membrane</keyword>
<dbReference type="AlphaFoldDB" id="A0A0E9PG38"/>
<reference evidence="2" key="2">
    <citation type="journal article" date="2015" name="Fish Shellfish Immunol.">
        <title>Early steps in the European eel (Anguilla anguilla)-Vibrio vulnificus interaction in the gills: Role of the RtxA13 toxin.</title>
        <authorList>
            <person name="Callol A."/>
            <person name="Pajuelo D."/>
            <person name="Ebbesson L."/>
            <person name="Teles M."/>
            <person name="MacKenzie S."/>
            <person name="Amaro C."/>
        </authorList>
    </citation>
    <scope>NUCLEOTIDE SEQUENCE</scope>
</reference>
<protein>
    <submittedName>
        <fullName evidence="2">Uncharacterized protein</fullName>
    </submittedName>
</protein>
<feature type="transmembrane region" description="Helical" evidence="1">
    <location>
        <begin position="12"/>
        <end position="28"/>
    </location>
</feature>
<evidence type="ECO:0000313" key="2">
    <source>
        <dbReference type="EMBL" id="JAH02798.1"/>
    </source>
</evidence>
<keyword evidence="1" id="KW-0812">Transmembrane</keyword>
<keyword evidence="1" id="KW-1133">Transmembrane helix</keyword>
<proteinExistence type="predicted"/>
<dbReference type="EMBL" id="GBXM01105779">
    <property type="protein sequence ID" value="JAH02798.1"/>
    <property type="molecule type" value="Transcribed_RNA"/>
</dbReference>